<protein>
    <submittedName>
        <fullName evidence="3">Ovule protein</fullName>
    </submittedName>
</protein>
<evidence type="ECO:0000313" key="3">
    <source>
        <dbReference type="WBParaSite" id="Hba_06480"/>
    </source>
</evidence>
<keyword evidence="1" id="KW-0472">Membrane</keyword>
<organism evidence="2 3">
    <name type="scientific">Heterorhabditis bacteriophora</name>
    <name type="common">Entomopathogenic nematode worm</name>
    <dbReference type="NCBI Taxonomy" id="37862"/>
    <lineage>
        <taxon>Eukaryota</taxon>
        <taxon>Metazoa</taxon>
        <taxon>Ecdysozoa</taxon>
        <taxon>Nematoda</taxon>
        <taxon>Chromadorea</taxon>
        <taxon>Rhabditida</taxon>
        <taxon>Rhabditina</taxon>
        <taxon>Rhabditomorpha</taxon>
        <taxon>Strongyloidea</taxon>
        <taxon>Heterorhabditidae</taxon>
        <taxon>Heterorhabditis</taxon>
    </lineage>
</organism>
<keyword evidence="1" id="KW-1133">Transmembrane helix</keyword>
<feature type="transmembrane region" description="Helical" evidence="1">
    <location>
        <begin position="27"/>
        <end position="46"/>
    </location>
</feature>
<sequence>MHESLDPNDDRNFLFIKTMKSDEVPVFYRNHVVCYIIISLCLPIIYKHVFLKTKHYFSYF</sequence>
<dbReference type="AlphaFoldDB" id="A0A1I7WMV6"/>
<evidence type="ECO:0000256" key="1">
    <source>
        <dbReference type="SAM" id="Phobius"/>
    </source>
</evidence>
<dbReference type="Proteomes" id="UP000095283">
    <property type="component" value="Unplaced"/>
</dbReference>
<name>A0A1I7WMV6_HETBA</name>
<dbReference type="WBParaSite" id="Hba_06480">
    <property type="protein sequence ID" value="Hba_06480"/>
    <property type="gene ID" value="Hba_06480"/>
</dbReference>
<proteinExistence type="predicted"/>
<keyword evidence="1" id="KW-0812">Transmembrane</keyword>
<evidence type="ECO:0000313" key="2">
    <source>
        <dbReference type="Proteomes" id="UP000095283"/>
    </source>
</evidence>
<reference evidence="3" key="1">
    <citation type="submission" date="2016-11" db="UniProtKB">
        <authorList>
            <consortium name="WormBaseParasite"/>
        </authorList>
    </citation>
    <scope>IDENTIFICATION</scope>
</reference>
<keyword evidence="2" id="KW-1185">Reference proteome</keyword>
<accession>A0A1I7WMV6</accession>